<accession>A0ACB7RMI1</accession>
<reference evidence="1" key="1">
    <citation type="submission" date="2020-05" db="EMBL/GenBank/DDBJ databases">
        <title>Large-scale comparative analyses of tick genomes elucidate their genetic diversity and vector capacities.</title>
        <authorList>
            <person name="Jia N."/>
            <person name="Wang J."/>
            <person name="Shi W."/>
            <person name="Du L."/>
            <person name="Sun Y."/>
            <person name="Zhan W."/>
            <person name="Jiang J."/>
            <person name="Wang Q."/>
            <person name="Zhang B."/>
            <person name="Ji P."/>
            <person name="Sakyi L.B."/>
            <person name="Cui X."/>
            <person name="Yuan T."/>
            <person name="Jiang B."/>
            <person name="Yang W."/>
            <person name="Lam T.T.-Y."/>
            <person name="Chang Q."/>
            <person name="Ding S."/>
            <person name="Wang X."/>
            <person name="Zhu J."/>
            <person name="Ruan X."/>
            <person name="Zhao L."/>
            <person name="Wei J."/>
            <person name="Que T."/>
            <person name="Du C."/>
            <person name="Cheng J."/>
            <person name="Dai P."/>
            <person name="Han X."/>
            <person name="Huang E."/>
            <person name="Gao Y."/>
            <person name="Liu J."/>
            <person name="Shao H."/>
            <person name="Ye R."/>
            <person name="Li L."/>
            <person name="Wei W."/>
            <person name="Wang X."/>
            <person name="Wang C."/>
            <person name="Yang T."/>
            <person name="Huo Q."/>
            <person name="Li W."/>
            <person name="Guo W."/>
            <person name="Chen H."/>
            <person name="Zhou L."/>
            <person name="Ni X."/>
            <person name="Tian J."/>
            <person name="Zhou Y."/>
            <person name="Sheng Y."/>
            <person name="Liu T."/>
            <person name="Pan Y."/>
            <person name="Xia L."/>
            <person name="Li J."/>
            <person name="Zhao F."/>
            <person name="Cao W."/>
        </authorList>
    </citation>
    <scope>NUCLEOTIDE SEQUENCE</scope>
    <source>
        <strain evidence="1">Hyas-2018</strain>
    </source>
</reference>
<dbReference type="EMBL" id="CM023489">
    <property type="protein sequence ID" value="KAH6923084.1"/>
    <property type="molecule type" value="Genomic_DNA"/>
</dbReference>
<comment type="caution">
    <text evidence="1">The sequence shown here is derived from an EMBL/GenBank/DDBJ whole genome shotgun (WGS) entry which is preliminary data.</text>
</comment>
<evidence type="ECO:0000313" key="2">
    <source>
        <dbReference type="Proteomes" id="UP000821845"/>
    </source>
</evidence>
<dbReference type="Proteomes" id="UP000821845">
    <property type="component" value="Chromosome 9"/>
</dbReference>
<sequence length="319" mass="36603">MAASGAASPMNTSAVRQVRKPRRHFRIHEDLCLLREVAAANPFENPQMWEEVLRNVVAAIERDVTLRAVKERVELLLNYFRREDTANLRKSGTEEQYGELQQLLQEVSDLAREFNYEPRTRPKKKNGTAPAGYQARQATPSAAAELRAAQQLRDAAADCASFAQHSDVEHGPAPENETASSVLFDQDQRVPPEEGSRLTPEPVDNGQADEGTVQGSDDVEAFIPQRQQAQPKRRRTQAAPRGLRALQTLGLELLTKREEYEFELRKQEIELARRRLDHDERRLLLDEAKHRFEVECRREDREQLLERLERLERHTFASP</sequence>
<name>A0ACB7RMI1_HYAAI</name>
<keyword evidence="2" id="KW-1185">Reference proteome</keyword>
<organism evidence="1 2">
    <name type="scientific">Hyalomma asiaticum</name>
    <name type="common">Tick</name>
    <dbReference type="NCBI Taxonomy" id="266040"/>
    <lineage>
        <taxon>Eukaryota</taxon>
        <taxon>Metazoa</taxon>
        <taxon>Ecdysozoa</taxon>
        <taxon>Arthropoda</taxon>
        <taxon>Chelicerata</taxon>
        <taxon>Arachnida</taxon>
        <taxon>Acari</taxon>
        <taxon>Parasitiformes</taxon>
        <taxon>Ixodida</taxon>
        <taxon>Ixodoidea</taxon>
        <taxon>Ixodidae</taxon>
        <taxon>Hyalomminae</taxon>
        <taxon>Hyalomma</taxon>
    </lineage>
</organism>
<gene>
    <name evidence="1" type="ORF">HPB50_021414</name>
</gene>
<protein>
    <submittedName>
        <fullName evidence="1">Uncharacterized protein</fullName>
    </submittedName>
</protein>
<evidence type="ECO:0000313" key="1">
    <source>
        <dbReference type="EMBL" id="KAH6923084.1"/>
    </source>
</evidence>
<proteinExistence type="predicted"/>